<keyword evidence="3" id="KW-1185">Reference proteome</keyword>
<dbReference type="GO" id="GO:0008757">
    <property type="term" value="F:S-adenosylmethionine-dependent methyltransferase activity"/>
    <property type="evidence" value="ECO:0007669"/>
    <property type="project" value="InterPro"/>
</dbReference>
<comment type="caution">
    <text evidence="2">The sequence shown here is derived from an EMBL/GenBank/DDBJ whole genome shotgun (WGS) entry which is preliminary data.</text>
</comment>
<dbReference type="SUPFAM" id="SSF53335">
    <property type="entry name" value="S-adenosyl-L-methionine-dependent methyltransferases"/>
    <property type="match status" value="1"/>
</dbReference>
<feature type="domain" description="Methyltransferase type 11" evidence="1">
    <location>
        <begin position="84"/>
        <end position="177"/>
    </location>
</feature>
<protein>
    <submittedName>
        <fullName evidence="2">Methyltransferase-like protein 27</fullName>
    </submittedName>
</protein>
<dbReference type="InterPro" id="IPR029063">
    <property type="entry name" value="SAM-dependent_MTases_sf"/>
</dbReference>
<keyword evidence="2" id="KW-0489">Methyltransferase</keyword>
<accession>A0A9Q1H4Z9</accession>
<dbReference type="PANTHER" id="PTHR43591:SF101">
    <property type="entry name" value="METHYLTRANSFERASE-LIKE PROTEIN 27"/>
    <property type="match status" value="1"/>
</dbReference>
<proteinExistence type="predicted"/>
<keyword evidence="2" id="KW-0808">Transferase</keyword>
<dbReference type="EMBL" id="JAIZAY010000011">
    <property type="protein sequence ID" value="KAJ8033494.1"/>
    <property type="molecule type" value="Genomic_DNA"/>
</dbReference>
<dbReference type="AlphaFoldDB" id="A0A9Q1H4Z9"/>
<gene>
    <name evidence="2" type="ORF">HOLleu_23752</name>
</gene>
<dbReference type="Gene3D" id="3.40.50.150">
    <property type="entry name" value="Vaccinia Virus protein VP39"/>
    <property type="match status" value="1"/>
</dbReference>
<dbReference type="GO" id="GO:0032259">
    <property type="term" value="P:methylation"/>
    <property type="evidence" value="ECO:0007669"/>
    <property type="project" value="UniProtKB-KW"/>
</dbReference>
<dbReference type="OrthoDB" id="2019266at2759"/>
<name>A0A9Q1H4Z9_HOLLE</name>
<evidence type="ECO:0000313" key="2">
    <source>
        <dbReference type="EMBL" id="KAJ8033494.1"/>
    </source>
</evidence>
<reference evidence="2" key="1">
    <citation type="submission" date="2021-10" db="EMBL/GenBank/DDBJ databases">
        <title>Tropical sea cucumber genome reveals ecological adaptation and Cuvierian tubules defense mechanism.</title>
        <authorList>
            <person name="Chen T."/>
        </authorList>
    </citation>
    <scope>NUCLEOTIDE SEQUENCE</scope>
    <source>
        <strain evidence="2">Nanhai2018</strain>
        <tissue evidence="2">Muscle</tissue>
    </source>
</reference>
<evidence type="ECO:0000259" key="1">
    <source>
        <dbReference type="Pfam" id="PF08241"/>
    </source>
</evidence>
<dbReference type="CDD" id="cd02440">
    <property type="entry name" value="AdoMet_MTases"/>
    <property type="match status" value="1"/>
</dbReference>
<sequence length="245" mass="27311">MNSICEKDVSAVKEIFRFIQKNHDNPEENAVRDLYDSINLSYDEVGVSFHNLSTAAAQGVLYSAPKKVIAILNEYCSNKDVSILECGAGTGLIGEKLYESGYKNTIGVDFSRKSLDVAEEKGVYKKLVCAEIVPEGMPFRDDEFDILICTGCIAPGHISPRCFPEWTRIVKPGGYVLLLLRKCYVEHQKGLEAFYSKSLGDSFQAEIRKLEISKKWEVVMRQIFPGYVYEGGILSDGVAVVCKVI</sequence>
<dbReference type="PANTHER" id="PTHR43591">
    <property type="entry name" value="METHYLTRANSFERASE"/>
    <property type="match status" value="1"/>
</dbReference>
<dbReference type="Proteomes" id="UP001152320">
    <property type="component" value="Chromosome 11"/>
</dbReference>
<organism evidence="2 3">
    <name type="scientific">Holothuria leucospilota</name>
    <name type="common">Black long sea cucumber</name>
    <name type="synonym">Mertensiothuria leucospilota</name>
    <dbReference type="NCBI Taxonomy" id="206669"/>
    <lineage>
        <taxon>Eukaryota</taxon>
        <taxon>Metazoa</taxon>
        <taxon>Echinodermata</taxon>
        <taxon>Eleutherozoa</taxon>
        <taxon>Echinozoa</taxon>
        <taxon>Holothuroidea</taxon>
        <taxon>Aspidochirotacea</taxon>
        <taxon>Aspidochirotida</taxon>
        <taxon>Holothuriidae</taxon>
        <taxon>Holothuria</taxon>
    </lineage>
</organism>
<dbReference type="InterPro" id="IPR013216">
    <property type="entry name" value="Methyltransf_11"/>
</dbReference>
<evidence type="ECO:0000313" key="3">
    <source>
        <dbReference type="Proteomes" id="UP001152320"/>
    </source>
</evidence>
<dbReference type="Pfam" id="PF08241">
    <property type="entry name" value="Methyltransf_11"/>
    <property type="match status" value="1"/>
</dbReference>